<accession>A0A8T0SPX2</accession>
<evidence type="ECO:0000313" key="1">
    <source>
        <dbReference type="EMBL" id="KAG2598366.1"/>
    </source>
</evidence>
<dbReference type="AlphaFoldDB" id="A0A8T0SPX2"/>
<reference evidence="1" key="1">
    <citation type="submission" date="2020-05" db="EMBL/GenBank/DDBJ databases">
        <title>WGS assembly of Panicum virgatum.</title>
        <authorList>
            <person name="Lovell J.T."/>
            <person name="Jenkins J."/>
            <person name="Shu S."/>
            <person name="Juenger T.E."/>
            <person name="Schmutz J."/>
        </authorList>
    </citation>
    <scope>NUCLEOTIDE SEQUENCE</scope>
    <source>
        <strain evidence="1">AP13</strain>
    </source>
</reference>
<evidence type="ECO:0000313" key="2">
    <source>
        <dbReference type="Proteomes" id="UP000823388"/>
    </source>
</evidence>
<dbReference type="Proteomes" id="UP000823388">
    <property type="component" value="Chromosome 5K"/>
</dbReference>
<proteinExistence type="predicted"/>
<keyword evidence="2" id="KW-1185">Reference proteome</keyword>
<gene>
    <name evidence="1" type="ORF">PVAP13_5KG357800</name>
</gene>
<comment type="caution">
    <text evidence="1">The sequence shown here is derived from an EMBL/GenBank/DDBJ whole genome shotgun (WGS) entry which is preliminary data.</text>
</comment>
<protein>
    <submittedName>
        <fullName evidence="1">Uncharacterized protein</fullName>
    </submittedName>
</protein>
<organism evidence="1 2">
    <name type="scientific">Panicum virgatum</name>
    <name type="common">Blackwell switchgrass</name>
    <dbReference type="NCBI Taxonomy" id="38727"/>
    <lineage>
        <taxon>Eukaryota</taxon>
        <taxon>Viridiplantae</taxon>
        <taxon>Streptophyta</taxon>
        <taxon>Embryophyta</taxon>
        <taxon>Tracheophyta</taxon>
        <taxon>Spermatophyta</taxon>
        <taxon>Magnoliopsida</taxon>
        <taxon>Liliopsida</taxon>
        <taxon>Poales</taxon>
        <taxon>Poaceae</taxon>
        <taxon>PACMAD clade</taxon>
        <taxon>Panicoideae</taxon>
        <taxon>Panicodae</taxon>
        <taxon>Paniceae</taxon>
        <taxon>Panicinae</taxon>
        <taxon>Panicum</taxon>
        <taxon>Panicum sect. Hiantes</taxon>
    </lineage>
</organism>
<dbReference type="EMBL" id="CM029045">
    <property type="protein sequence ID" value="KAG2598366.1"/>
    <property type="molecule type" value="Genomic_DNA"/>
</dbReference>
<name>A0A8T0SPX2_PANVG</name>
<sequence length="63" mass="6798">MPITTRRAVATSILAATYHEASNLWGFNLNRPCRASSVQVLNARSLGPSSCKTSDGYCKLHSS</sequence>